<keyword evidence="2" id="KW-1133">Transmembrane helix</keyword>
<dbReference type="Proteomes" id="UP001549047">
    <property type="component" value="Unassembled WGS sequence"/>
</dbReference>
<keyword evidence="4" id="KW-1185">Reference proteome</keyword>
<proteinExistence type="predicted"/>
<feature type="transmembrane region" description="Helical" evidence="2">
    <location>
        <begin position="17"/>
        <end position="38"/>
    </location>
</feature>
<protein>
    <recommendedName>
        <fullName evidence="5">Flagellar protein</fullName>
    </recommendedName>
</protein>
<organism evidence="3 4">
    <name type="scientific">Rhizobium aquaticum</name>
    <dbReference type="NCBI Taxonomy" id="1549636"/>
    <lineage>
        <taxon>Bacteria</taxon>
        <taxon>Pseudomonadati</taxon>
        <taxon>Pseudomonadota</taxon>
        <taxon>Alphaproteobacteria</taxon>
        <taxon>Hyphomicrobiales</taxon>
        <taxon>Rhizobiaceae</taxon>
        <taxon>Rhizobium/Agrobacterium group</taxon>
        <taxon>Rhizobium</taxon>
    </lineage>
</organism>
<keyword evidence="2" id="KW-0472">Membrane</keyword>
<evidence type="ECO:0000313" key="3">
    <source>
        <dbReference type="EMBL" id="MET3613906.1"/>
    </source>
</evidence>
<evidence type="ECO:0008006" key="5">
    <source>
        <dbReference type="Google" id="ProtNLM"/>
    </source>
</evidence>
<keyword evidence="2" id="KW-0812">Transmembrane</keyword>
<dbReference type="EMBL" id="JBEPMB010000002">
    <property type="protein sequence ID" value="MET3613906.1"/>
    <property type="molecule type" value="Genomic_DNA"/>
</dbReference>
<feature type="region of interest" description="Disordered" evidence="1">
    <location>
        <begin position="98"/>
        <end position="120"/>
    </location>
</feature>
<evidence type="ECO:0000313" key="4">
    <source>
        <dbReference type="Proteomes" id="UP001549047"/>
    </source>
</evidence>
<gene>
    <name evidence="3" type="ORF">ABID16_002235</name>
</gene>
<evidence type="ECO:0000256" key="1">
    <source>
        <dbReference type="SAM" id="MobiDB-lite"/>
    </source>
</evidence>
<sequence>MQKEPPRSSDAMDRVDMALSATGVALAVFAAFFPWYVFFNYEQFAPKYGQMVQNMRRDLPVFAPKPVFSVSPSASININQRPPGLAMQVPPGLDDITTATVPGDDADRKKSRGDAGGLDQPMPGAAGTFRLLHVAGGRALVEDGRGIYMVGVGEILPDNSKLVSIEQQGGQWVLTTSNGTTLRVN</sequence>
<dbReference type="RefSeq" id="WP_354556401.1">
    <property type="nucleotide sequence ID" value="NZ_JBEPMB010000002.1"/>
</dbReference>
<evidence type="ECO:0000256" key="2">
    <source>
        <dbReference type="SAM" id="Phobius"/>
    </source>
</evidence>
<name>A0ABV2IZP3_9HYPH</name>
<accession>A0ABV2IZP3</accession>
<comment type="caution">
    <text evidence="3">The sequence shown here is derived from an EMBL/GenBank/DDBJ whole genome shotgun (WGS) entry which is preliminary data.</text>
</comment>
<reference evidence="3 4" key="1">
    <citation type="submission" date="2024-06" db="EMBL/GenBank/DDBJ databases">
        <title>Genomic Encyclopedia of Type Strains, Phase IV (KMG-IV): sequencing the most valuable type-strain genomes for metagenomic binning, comparative biology and taxonomic classification.</title>
        <authorList>
            <person name="Goeker M."/>
        </authorList>
    </citation>
    <scope>NUCLEOTIDE SEQUENCE [LARGE SCALE GENOMIC DNA]</scope>
    <source>
        <strain evidence="3 4">DSM 29780</strain>
    </source>
</reference>